<gene>
    <name evidence="1" type="ORF">MSAR_34070</name>
</gene>
<accession>A0A7I7SVG3</accession>
<name>A0A7I7SVG3_9MYCO</name>
<organism evidence="1 2">
    <name type="scientific">Mycolicibacterium sarraceniae</name>
    <dbReference type="NCBI Taxonomy" id="1534348"/>
    <lineage>
        <taxon>Bacteria</taxon>
        <taxon>Bacillati</taxon>
        <taxon>Actinomycetota</taxon>
        <taxon>Actinomycetes</taxon>
        <taxon>Mycobacteriales</taxon>
        <taxon>Mycobacteriaceae</taxon>
        <taxon>Mycolicibacterium</taxon>
    </lineage>
</organism>
<keyword evidence="2" id="KW-1185">Reference proteome</keyword>
<dbReference type="AlphaFoldDB" id="A0A7I7SVG3"/>
<dbReference type="Proteomes" id="UP000466445">
    <property type="component" value="Chromosome"/>
</dbReference>
<reference evidence="1 2" key="1">
    <citation type="journal article" date="2019" name="Emerg. Microbes Infect.">
        <title>Comprehensive subspecies identification of 175 nontuberculous mycobacteria species based on 7547 genomic profiles.</title>
        <authorList>
            <person name="Matsumoto Y."/>
            <person name="Kinjo T."/>
            <person name="Motooka D."/>
            <person name="Nabeya D."/>
            <person name="Jung N."/>
            <person name="Uechi K."/>
            <person name="Horii T."/>
            <person name="Iida T."/>
            <person name="Fujita J."/>
            <person name="Nakamura S."/>
        </authorList>
    </citation>
    <scope>NUCLEOTIDE SEQUENCE [LARGE SCALE GENOMIC DNA]</scope>
    <source>
        <strain evidence="1 2">JCM 30395</strain>
    </source>
</reference>
<dbReference type="EMBL" id="AP022595">
    <property type="protein sequence ID" value="BBY60271.1"/>
    <property type="molecule type" value="Genomic_DNA"/>
</dbReference>
<evidence type="ECO:0000313" key="2">
    <source>
        <dbReference type="Proteomes" id="UP000466445"/>
    </source>
</evidence>
<sequence length="97" mass="11058">MKVARRVRRAAWGNGRLIYHRTRDTIEARLSIVVGAMAVSHYIEHQTGGSIEKFVRTTRRYRTVRIKAGNQTLTAADPLPDDLHAARWHLRGLRAGQ</sequence>
<evidence type="ECO:0000313" key="1">
    <source>
        <dbReference type="EMBL" id="BBY60271.1"/>
    </source>
</evidence>
<proteinExistence type="predicted"/>
<protein>
    <submittedName>
        <fullName evidence="1">Uncharacterized protein</fullName>
    </submittedName>
</protein>
<dbReference type="KEGG" id="msar:MSAR_34070"/>